<dbReference type="AlphaFoldDB" id="A0A8T0D380"/>
<dbReference type="Proteomes" id="UP000699462">
    <property type="component" value="Unassembled WGS sequence"/>
</dbReference>
<dbReference type="OrthoDB" id="436496at2759"/>
<evidence type="ECO:0000256" key="1">
    <source>
        <dbReference type="SAM" id="MobiDB-lite"/>
    </source>
</evidence>
<dbReference type="EMBL" id="JTDF01021949">
    <property type="protein sequence ID" value="KAF8561168.1"/>
    <property type="molecule type" value="Genomic_DNA"/>
</dbReference>
<name>A0A8T0D380_9TREM</name>
<sequence length="179" mass="20445">MSAKSKFPRASGMTSPNENPPKTHLQLPETPQTTNTLPETLSIDESATTSTSSQTKLNQPQETGLFVTLKRRMKRLFGFTNDTSTLHKSLQNLTLTRDEYDKRKSCSTENNIKAFAMRHVKRDYITNDVPEDVSSLKKEYEFAMIQLTSMTDPQILEVRKSWDFLKVHIEKIGVIMFLG</sequence>
<accession>A0A8T0D380</accession>
<gene>
    <name evidence="2" type="ORF">P879_07379</name>
</gene>
<comment type="caution">
    <text evidence="2">The sequence shown here is derived from an EMBL/GenBank/DDBJ whole genome shotgun (WGS) entry which is preliminary data.</text>
</comment>
<protein>
    <submittedName>
        <fullName evidence="2">Uncharacterized protein</fullName>
    </submittedName>
</protein>
<keyword evidence="3" id="KW-1185">Reference proteome</keyword>
<feature type="region of interest" description="Disordered" evidence="1">
    <location>
        <begin position="1"/>
        <end position="39"/>
    </location>
</feature>
<evidence type="ECO:0000313" key="3">
    <source>
        <dbReference type="Proteomes" id="UP000699462"/>
    </source>
</evidence>
<feature type="compositionally biased region" description="Polar residues" evidence="1">
    <location>
        <begin position="29"/>
        <end position="39"/>
    </location>
</feature>
<reference evidence="2 3" key="1">
    <citation type="submission" date="2019-07" db="EMBL/GenBank/DDBJ databases">
        <title>Annotation for the trematode Paragonimus westermani.</title>
        <authorList>
            <person name="Choi Y.-J."/>
        </authorList>
    </citation>
    <scope>NUCLEOTIDE SEQUENCE [LARGE SCALE GENOMIC DNA]</scope>
    <source>
        <strain evidence="2">180907_Pwestermani</strain>
    </source>
</reference>
<evidence type="ECO:0000313" key="2">
    <source>
        <dbReference type="EMBL" id="KAF8561168.1"/>
    </source>
</evidence>
<organism evidence="2 3">
    <name type="scientific">Paragonimus westermani</name>
    <dbReference type="NCBI Taxonomy" id="34504"/>
    <lineage>
        <taxon>Eukaryota</taxon>
        <taxon>Metazoa</taxon>
        <taxon>Spiralia</taxon>
        <taxon>Lophotrochozoa</taxon>
        <taxon>Platyhelminthes</taxon>
        <taxon>Trematoda</taxon>
        <taxon>Digenea</taxon>
        <taxon>Plagiorchiida</taxon>
        <taxon>Troglotremata</taxon>
        <taxon>Troglotrematidae</taxon>
        <taxon>Paragonimus</taxon>
    </lineage>
</organism>
<proteinExistence type="predicted"/>